<dbReference type="GO" id="GO:0046872">
    <property type="term" value="F:metal ion binding"/>
    <property type="evidence" value="ECO:0007669"/>
    <property type="project" value="UniProtKB-KW"/>
</dbReference>
<keyword evidence="21" id="KW-1185">Reference proteome</keyword>
<dbReference type="HAMAP" id="MF_00110">
    <property type="entry name" value="DHQ_synthase"/>
    <property type="match status" value="1"/>
</dbReference>
<comment type="caution">
    <text evidence="17">Lacks conserved residue(s) required for the propagation of feature annotation.</text>
</comment>
<feature type="binding site" evidence="17">
    <location>
        <position position="266"/>
    </location>
    <ligand>
        <name>Zn(2+)</name>
        <dbReference type="ChEBI" id="CHEBI:29105"/>
    </ligand>
</feature>
<feature type="binding site" evidence="17">
    <location>
        <begin position="137"/>
        <end position="138"/>
    </location>
    <ligand>
        <name>NAD(+)</name>
        <dbReference type="ChEBI" id="CHEBI:57540"/>
    </ligand>
</feature>
<evidence type="ECO:0000256" key="16">
    <source>
        <dbReference type="ARBA" id="ARBA00023285"/>
    </source>
</evidence>
<dbReference type="EMBL" id="SSXH01000123">
    <property type="protein sequence ID" value="THJ75111.1"/>
    <property type="molecule type" value="Genomic_DNA"/>
</dbReference>
<keyword evidence="14 17" id="KW-0057">Aromatic amino acid biosynthesis</keyword>
<keyword evidence="9 17" id="KW-0028">Amino-acid biosynthesis</keyword>
<keyword evidence="8 17" id="KW-0963">Cytoplasm</keyword>
<organism evidence="20 21">
    <name type="scientific">Candidatus Frankia alpina</name>
    <dbReference type="NCBI Taxonomy" id="2699483"/>
    <lineage>
        <taxon>Bacteria</taxon>
        <taxon>Bacillati</taxon>
        <taxon>Actinomycetota</taxon>
        <taxon>Actinomycetes</taxon>
        <taxon>Frankiales</taxon>
        <taxon>Frankiaceae</taxon>
        <taxon>Frankia</taxon>
    </lineage>
</organism>
<evidence type="ECO:0000256" key="5">
    <source>
        <dbReference type="ARBA" id="ARBA00005412"/>
    </source>
</evidence>
<comment type="cofactor">
    <cofactor evidence="2 17">
        <name>NAD(+)</name>
        <dbReference type="ChEBI" id="CHEBI:57540"/>
    </cofactor>
</comment>
<keyword evidence="12 17" id="KW-0862">Zinc</keyword>
<dbReference type="FunFam" id="3.40.50.1970:FF:000012">
    <property type="entry name" value="3-dehydroquinate synthase"/>
    <property type="match status" value="1"/>
</dbReference>
<evidence type="ECO:0000256" key="12">
    <source>
        <dbReference type="ARBA" id="ARBA00022833"/>
    </source>
</evidence>
<evidence type="ECO:0000256" key="6">
    <source>
        <dbReference type="ARBA" id="ARBA00013031"/>
    </source>
</evidence>
<keyword evidence="15 17" id="KW-0456">Lyase</keyword>
<feature type="binding site" evidence="17">
    <location>
        <position position="150"/>
    </location>
    <ligand>
        <name>NAD(+)</name>
        <dbReference type="ChEBI" id="CHEBI:57540"/>
    </ligand>
</feature>
<comment type="catalytic activity">
    <reaction evidence="1 17">
        <text>7-phospho-2-dehydro-3-deoxy-D-arabino-heptonate = 3-dehydroquinate + phosphate</text>
        <dbReference type="Rhea" id="RHEA:21968"/>
        <dbReference type="ChEBI" id="CHEBI:32364"/>
        <dbReference type="ChEBI" id="CHEBI:43474"/>
        <dbReference type="ChEBI" id="CHEBI:58394"/>
        <dbReference type="EC" id="4.2.3.4"/>
    </reaction>
</comment>
<dbReference type="GO" id="GO:0005737">
    <property type="term" value="C:cytoplasm"/>
    <property type="evidence" value="ECO:0007669"/>
    <property type="project" value="UniProtKB-SubCell"/>
</dbReference>
<dbReference type="InterPro" id="IPR016037">
    <property type="entry name" value="DHQ_synth_AroB"/>
</dbReference>
<comment type="subcellular location">
    <subcellularLocation>
        <location evidence="3 17">Cytoplasm</location>
    </subcellularLocation>
</comment>
<evidence type="ECO:0000256" key="7">
    <source>
        <dbReference type="ARBA" id="ARBA00017684"/>
    </source>
</evidence>
<dbReference type="Gene3D" id="1.20.1090.10">
    <property type="entry name" value="Dehydroquinate synthase-like - alpha domain"/>
    <property type="match status" value="1"/>
</dbReference>
<dbReference type="RefSeq" id="WP_136447522.1">
    <property type="nucleotide sequence ID" value="NZ_SSXH01000123.1"/>
</dbReference>
<evidence type="ECO:0000256" key="14">
    <source>
        <dbReference type="ARBA" id="ARBA00023141"/>
    </source>
</evidence>
<dbReference type="PANTHER" id="PTHR43622">
    <property type="entry name" value="3-DEHYDROQUINATE SYNTHASE"/>
    <property type="match status" value="1"/>
</dbReference>
<evidence type="ECO:0000259" key="18">
    <source>
        <dbReference type="Pfam" id="PF01761"/>
    </source>
</evidence>
<evidence type="ECO:0000256" key="11">
    <source>
        <dbReference type="ARBA" id="ARBA00022741"/>
    </source>
</evidence>
<dbReference type="Pfam" id="PF01761">
    <property type="entry name" value="DHQ_synthase"/>
    <property type="match status" value="1"/>
</dbReference>
<name>A0A4S5ERR1_9ACTN</name>
<dbReference type="GO" id="GO:0009423">
    <property type="term" value="P:chorismate biosynthetic process"/>
    <property type="evidence" value="ECO:0007669"/>
    <property type="project" value="UniProtKB-UniRule"/>
</dbReference>
<dbReference type="InterPro" id="IPR056179">
    <property type="entry name" value="DHQS_C"/>
</dbReference>
<protein>
    <recommendedName>
        <fullName evidence="7 17">3-dehydroquinate synthase</fullName>
        <shortName evidence="17">DHQS</shortName>
        <ecNumber evidence="6 17">4.2.3.4</ecNumber>
    </recommendedName>
</protein>
<dbReference type="UniPathway" id="UPA00053">
    <property type="reaction ID" value="UER00085"/>
</dbReference>
<sequence>MSVQAKVSNVVRIPVHPGGERAYDVVLGEGLLGDLAETVAGRTRAAVIHPAALRATADAVVADLRASAGVEAHAIEVPDGEEAKQLRIAGFCWDVLGRIGFTRDDVIIGLGGGTVTDLAGFVAASWLRGVDIVQVPTTVLGMVDAAVGGKTGIDIDAGKNLVGAFHQPLTVLCDLAALSTLPAVEVRAGLAEVVKTGFIADATILDLLDADPTGAAHLPELIERSIRVKADVVSGDPREAGRREILNYGHTLGHAIEKVENFSWRHGAAISVGMVFAAELSRLVAGLDDAIADRHRDLLTRIGLPVAYRGDRWPALLDTMRVDKKSRRRRLRFIGLAAQGETVILDNPNAGLLIAAFTAVAPDGLSLPDAP</sequence>
<evidence type="ECO:0000259" key="19">
    <source>
        <dbReference type="Pfam" id="PF24621"/>
    </source>
</evidence>
<evidence type="ECO:0000256" key="9">
    <source>
        <dbReference type="ARBA" id="ARBA00022605"/>
    </source>
</evidence>
<dbReference type="Pfam" id="PF24621">
    <property type="entry name" value="DHQS_C"/>
    <property type="match status" value="1"/>
</dbReference>
<feature type="domain" description="3-dehydroquinate synthase N-terminal" evidence="18">
    <location>
        <begin position="75"/>
        <end position="187"/>
    </location>
</feature>
<feature type="binding site" evidence="17">
    <location>
        <begin position="79"/>
        <end position="84"/>
    </location>
    <ligand>
        <name>NAD(+)</name>
        <dbReference type="ChEBI" id="CHEBI:57540"/>
    </ligand>
</feature>
<dbReference type="GO" id="GO:0000166">
    <property type="term" value="F:nucleotide binding"/>
    <property type="evidence" value="ECO:0007669"/>
    <property type="project" value="UniProtKB-KW"/>
</dbReference>
<evidence type="ECO:0000256" key="10">
    <source>
        <dbReference type="ARBA" id="ARBA00022723"/>
    </source>
</evidence>
<feature type="binding site" evidence="17">
    <location>
        <position position="250"/>
    </location>
    <ligand>
        <name>Zn(2+)</name>
        <dbReference type="ChEBI" id="CHEBI:29105"/>
    </ligand>
</feature>
<comment type="function">
    <text evidence="17">Catalyzes the conversion of 3-deoxy-D-arabino-heptulosonate 7-phosphate (DAHP) to dehydroquinate (DHQ).</text>
</comment>
<evidence type="ECO:0000313" key="20">
    <source>
        <dbReference type="EMBL" id="THJ75111.1"/>
    </source>
</evidence>
<dbReference type="SUPFAM" id="SSF56796">
    <property type="entry name" value="Dehydroquinate synthase-like"/>
    <property type="match status" value="1"/>
</dbReference>
<dbReference type="PIRSF" id="PIRSF001455">
    <property type="entry name" value="DHQ_synth"/>
    <property type="match status" value="1"/>
</dbReference>
<proteinExistence type="inferred from homology"/>
<comment type="caution">
    <text evidence="20">The sequence shown here is derived from an EMBL/GenBank/DDBJ whole genome shotgun (WGS) entry which is preliminary data.</text>
</comment>
<dbReference type="GO" id="GO:0003856">
    <property type="term" value="F:3-dehydroquinate synthase activity"/>
    <property type="evidence" value="ECO:0007669"/>
    <property type="project" value="UniProtKB-UniRule"/>
</dbReference>
<dbReference type="EC" id="4.2.3.4" evidence="6 17"/>
<dbReference type="GO" id="GO:0009073">
    <property type="term" value="P:aromatic amino acid family biosynthetic process"/>
    <property type="evidence" value="ECO:0007669"/>
    <property type="project" value="UniProtKB-KW"/>
</dbReference>
<dbReference type="Proteomes" id="UP000305282">
    <property type="component" value="Unassembled WGS sequence"/>
</dbReference>
<comment type="similarity">
    <text evidence="5 17">Belongs to the sugar phosphate cyclases superfamily. Dehydroquinate synthase family.</text>
</comment>
<accession>A0A4S5ERR1</accession>
<evidence type="ECO:0000256" key="1">
    <source>
        <dbReference type="ARBA" id="ARBA00001393"/>
    </source>
</evidence>
<evidence type="ECO:0000256" key="2">
    <source>
        <dbReference type="ARBA" id="ARBA00001911"/>
    </source>
</evidence>
<comment type="cofactor">
    <cofactor evidence="17">
        <name>Co(2+)</name>
        <dbReference type="ChEBI" id="CHEBI:48828"/>
    </cofactor>
    <cofactor evidence="17">
        <name>Zn(2+)</name>
        <dbReference type="ChEBI" id="CHEBI:29105"/>
    </cofactor>
    <text evidence="17">Binds 1 divalent metal cation per subunit. Can use either Co(2+) or Zn(2+).</text>
</comment>
<dbReference type="InterPro" id="IPR030963">
    <property type="entry name" value="DHQ_synth_fam"/>
</dbReference>
<dbReference type="GO" id="GO:0008652">
    <property type="term" value="P:amino acid biosynthetic process"/>
    <property type="evidence" value="ECO:0007669"/>
    <property type="project" value="UniProtKB-KW"/>
</dbReference>
<comment type="pathway">
    <text evidence="4 17">Metabolic intermediate biosynthesis; chorismate biosynthesis; chorismate from D-erythrose 4-phosphate and phosphoenolpyruvate: step 2/7.</text>
</comment>
<feature type="binding site" evidence="17">
    <location>
        <position position="192"/>
    </location>
    <ligand>
        <name>Zn(2+)</name>
        <dbReference type="ChEBI" id="CHEBI:29105"/>
    </ligand>
</feature>
<feature type="domain" description="3-dehydroquinate synthase C-terminal" evidence="19">
    <location>
        <begin position="189"/>
        <end position="326"/>
    </location>
</feature>
<evidence type="ECO:0000256" key="15">
    <source>
        <dbReference type="ARBA" id="ARBA00023239"/>
    </source>
</evidence>
<dbReference type="CDD" id="cd08195">
    <property type="entry name" value="DHQS"/>
    <property type="match status" value="1"/>
</dbReference>
<dbReference type="Gene3D" id="3.40.50.1970">
    <property type="match status" value="1"/>
</dbReference>
<keyword evidence="10 17" id="KW-0479">Metal-binding</keyword>
<feature type="binding site" evidence="17">
    <location>
        <position position="159"/>
    </location>
    <ligand>
        <name>NAD(+)</name>
        <dbReference type="ChEBI" id="CHEBI:57540"/>
    </ligand>
</feature>
<keyword evidence="16 17" id="KW-0170">Cobalt</keyword>
<dbReference type="NCBIfam" id="TIGR01357">
    <property type="entry name" value="aroB"/>
    <property type="match status" value="1"/>
</dbReference>
<dbReference type="AlphaFoldDB" id="A0A4S5ERR1"/>
<keyword evidence="13 17" id="KW-0520">NAD</keyword>
<evidence type="ECO:0000256" key="13">
    <source>
        <dbReference type="ARBA" id="ARBA00023027"/>
    </source>
</evidence>
<dbReference type="PANTHER" id="PTHR43622:SF7">
    <property type="entry name" value="3-DEHYDROQUINATE SYNTHASE, CHLOROPLASTIC"/>
    <property type="match status" value="1"/>
</dbReference>
<keyword evidence="11 17" id="KW-0547">Nucleotide-binding</keyword>
<dbReference type="InterPro" id="IPR050071">
    <property type="entry name" value="Dehydroquinate_synthase"/>
</dbReference>
<dbReference type="InterPro" id="IPR030960">
    <property type="entry name" value="DHQS/DOIS_N"/>
</dbReference>
<evidence type="ECO:0000256" key="17">
    <source>
        <dbReference type="HAMAP-Rule" id="MF_00110"/>
    </source>
</evidence>
<gene>
    <name evidence="17" type="primary">aroB</name>
    <name evidence="20" type="ORF">E7Y31_07435</name>
</gene>
<evidence type="ECO:0000313" key="21">
    <source>
        <dbReference type="Proteomes" id="UP000305282"/>
    </source>
</evidence>
<reference evidence="20 21" key="1">
    <citation type="submission" date="2019-04" db="EMBL/GenBank/DDBJ databases">
        <title>Draft genome sequences for three unisolated Alnus-infective Frankia Sp+ strains, AgTrS, AiOr and AvVan, the first sequenced Frankia strains able to sporulate in-planta.</title>
        <authorList>
            <person name="Bethencourt L."/>
            <person name="Vautrin F."/>
            <person name="Taib N."/>
            <person name="Dubost A."/>
            <person name="Castro-Garcia L."/>
            <person name="Imbaud O."/>
            <person name="Abrouk D."/>
            <person name="Fournier P."/>
            <person name="Briolay J."/>
            <person name="Nguyen A."/>
            <person name="Normand P."/>
            <person name="Fernandez M.P."/>
            <person name="Brochier-Armanet C."/>
            <person name="Herrera-Belaroussi A."/>
        </authorList>
    </citation>
    <scope>NUCLEOTIDE SEQUENCE [LARGE SCALE GENOMIC DNA]</scope>
    <source>
        <strain evidence="20 21">AvVan</strain>
    </source>
</reference>
<evidence type="ECO:0000256" key="4">
    <source>
        <dbReference type="ARBA" id="ARBA00004661"/>
    </source>
</evidence>
<evidence type="ECO:0000256" key="3">
    <source>
        <dbReference type="ARBA" id="ARBA00004496"/>
    </source>
</evidence>
<dbReference type="OrthoDB" id="9806583at2"/>
<evidence type="ECO:0000256" key="8">
    <source>
        <dbReference type="ARBA" id="ARBA00022490"/>
    </source>
</evidence>